<feature type="transmembrane region" description="Helical" evidence="9">
    <location>
        <begin position="24"/>
        <end position="43"/>
    </location>
</feature>
<evidence type="ECO:0000256" key="2">
    <source>
        <dbReference type="ARBA" id="ARBA00022475"/>
    </source>
</evidence>
<feature type="domain" description="Ancillary SecYEG translocon subunit/Cell division coordinator CpoB TPR" evidence="10">
    <location>
        <begin position="15"/>
        <end position="212"/>
    </location>
</feature>
<dbReference type="PANTHER" id="PTHR38035:SF1">
    <property type="entry name" value="ANCILLARY SECYEG TRANSLOCON SUBUNIT"/>
    <property type="match status" value="1"/>
</dbReference>
<dbReference type="SUPFAM" id="SSF48452">
    <property type="entry name" value="TPR-like"/>
    <property type="match status" value="1"/>
</dbReference>
<dbReference type="AlphaFoldDB" id="A0A3B0WG48"/>
<gene>
    <name evidence="11" type="ORF">MNBD_GAMMA05-773</name>
</gene>
<evidence type="ECO:0000256" key="3">
    <source>
        <dbReference type="ARBA" id="ARBA00022692"/>
    </source>
</evidence>
<comment type="similarity">
    <text evidence="7">Belongs to the YfgM family.</text>
</comment>
<evidence type="ECO:0000256" key="6">
    <source>
        <dbReference type="ARBA" id="ARBA00023186"/>
    </source>
</evidence>
<dbReference type="Gene3D" id="1.25.40.10">
    <property type="entry name" value="Tetratricopeptide repeat domain"/>
    <property type="match status" value="1"/>
</dbReference>
<protein>
    <recommendedName>
        <fullName evidence="8">Ancillary SecYEG translocon subunit</fullName>
    </recommendedName>
</protein>
<dbReference type="GO" id="GO:0005886">
    <property type="term" value="C:plasma membrane"/>
    <property type="evidence" value="ECO:0007669"/>
    <property type="project" value="UniProtKB-SubCell"/>
</dbReference>
<proteinExistence type="inferred from homology"/>
<evidence type="ECO:0000256" key="9">
    <source>
        <dbReference type="SAM" id="Phobius"/>
    </source>
</evidence>
<evidence type="ECO:0000256" key="5">
    <source>
        <dbReference type="ARBA" id="ARBA00023136"/>
    </source>
</evidence>
<evidence type="ECO:0000256" key="4">
    <source>
        <dbReference type="ARBA" id="ARBA00022989"/>
    </source>
</evidence>
<dbReference type="InterPro" id="IPR011990">
    <property type="entry name" value="TPR-like_helical_dom_sf"/>
</dbReference>
<dbReference type="InterPro" id="IPR018704">
    <property type="entry name" value="SecYEG/CpoB_TPR"/>
</dbReference>
<dbReference type="Pfam" id="PF09976">
    <property type="entry name" value="TPR_21"/>
    <property type="match status" value="1"/>
</dbReference>
<dbReference type="GO" id="GO:0044877">
    <property type="term" value="F:protein-containing complex binding"/>
    <property type="evidence" value="ECO:0007669"/>
    <property type="project" value="InterPro"/>
</dbReference>
<name>A0A3B0WG48_9ZZZZ</name>
<keyword evidence="6" id="KW-0143">Chaperone</keyword>
<reference evidence="11" key="1">
    <citation type="submission" date="2018-06" db="EMBL/GenBank/DDBJ databases">
        <authorList>
            <person name="Zhirakovskaya E."/>
        </authorList>
    </citation>
    <scope>NUCLEOTIDE SEQUENCE</scope>
</reference>
<organism evidence="11">
    <name type="scientific">hydrothermal vent metagenome</name>
    <dbReference type="NCBI Taxonomy" id="652676"/>
    <lineage>
        <taxon>unclassified sequences</taxon>
        <taxon>metagenomes</taxon>
        <taxon>ecological metagenomes</taxon>
    </lineage>
</organism>
<accession>A0A3B0WG48</accession>
<dbReference type="InterPro" id="IPR026039">
    <property type="entry name" value="YfgM"/>
</dbReference>
<evidence type="ECO:0000256" key="7">
    <source>
        <dbReference type="ARBA" id="ARBA00024197"/>
    </source>
</evidence>
<keyword evidence="4 9" id="KW-1133">Transmembrane helix</keyword>
<sequence>MNEYETEEQQIAALKGWWKENGTSIIVGLVVGVAALFGWRGYVEQNNTHMVQASDLYMQAAQSVALQTIDKEMIDDKAVDINNTLINEYGDTPYAALSSLALAKLEYEKNNTDAAVAQLELAVKHASDDLIKQVANLRLARVYIEQEKYTEATIILEMAHDGAYDAQFEELKGDIYSAKGDIAEARSAYDKAISLQGMTASKWLRLKRQNLGA</sequence>
<keyword evidence="5 9" id="KW-0472">Membrane</keyword>
<evidence type="ECO:0000313" key="11">
    <source>
        <dbReference type="EMBL" id="VAW54281.1"/>
    </source>
</evidence>
<dbReference type="EMBL" id="UOFE01000039">
    <property type="protein sequence ID" value="VAW54281.1"/>
    <property type="molecule type" value="Genomic_DNA"/>
</dbReference>
<comment type="subcellular location">
    <subcellularLocation>
        <location evidence="1">Cell membrane</location>
        <topology evidence="1">Single-pass type II membrane protein</topology>
    </subcellularLocation>
</comment>
<dbReference type="PANTHER" id="PTHR38035">
    <property type="entry name" value="UPF0070 PROTEIN YFGM"/>
    <property type="match status" value="1"/>
</dbReference>
<keyword evidence="3 9" id="KW-0812">Transmembrane</keyword>
<keyword evidence="2" id="KW-1003">Cell membrane</keyword>
<dbReference type="PIRSF" id="PIRSF006170">
    <property type="entry name" value="YfgM"/>
    <property type="match status" value="1"/>
</dbReference>
<evidence type="ECO:0000256" key="8">
    <source>
        <dbReference type="ARBA" id="ARBA00024235"/>
    </source>
</evidence>
<evidence type="ECO:0000259" key="10">
    <source>
        <dbReference type="Pfam" id="PF09976"/>
    </source>
</evidence>
<evidence type="ECO:0000256" key="1">
    <source>
        <dbReference type="ARBA" id="ARBA00004401"/>
    </source>
</evidence>